<dbReference type="InterPro" id="IPR036388">
    <property type="entry name" value="WH-like_DNA-bd_sf"/>
</dbReference>
<dbReference type="Gene3D" id="1.10.10.10">
    <property type="entry name" value="Winged helix-like DNA-binding domain superfamily/Winged helix DNA-binding domain"/>
    <property type="match status" value="1"/>
</dbReference>
<protein>
    <submittedName>
        <fullName evidence="1">Uncharacterized protein</fullName>
    </submittedName>
</protein>
<organism evidence="1 2">
    <name type="scientific">Choiromyces venosus 120613-1</name>
    <dbReference type="NCBI Taxonomy" id="1336337"/>
    <lineage>
        <taxon>Eukaryota</taxon>
        <taxon>Fungi</taxon>
        <taxon>Dikarya</taxon>
        <taxon>Ascomycota</taxon>
        <taxon>Pezizomycotina</taxon>
        <taxon>Pezizomycetes</taxon>
        <taxon>Pezizales</taxon>
        <taxon>Tuberaceae</taxon>
        <taxon>Choiromyces</taxon>
    </lineage>
</organism>
<evidence type="ECO:0000313" key="1">
    <source>
        <dbReference type="EMBL" id="RPA94036.1"/>
    </source>
</evidence>
<dbReference type="AlphaFoldDB" id="A0A3N4J762"/>
<dbReference type="InterPro" id="IPR009057">
    <property type="entry name" value="Homeodomain-like_sf"/>
</dbReference>
<evidence type="ECO:0000313" key="2">
    <source>
        <dbReference type="Proteomes" id="UP000276215"/>
    </source>
</evidence>
<reference evidence="1 2" key="1">
    <citation type="journal article" date="2018" name="Nat. Ecol. Evol.">
        <title>Pezizomycetes genomes reveal the molecular basis of ectomycorrhizal truffle lifestyle.</title>
        <authorList>
            <person name="Murat C."/>
            <person name="Payen T."/>
            <person name="Noel B."/>
            <person name="Kuo A."/>
            <person name="Morin E."/>
            <person name="Chen J."/>
            <person name="Kohler A."/>
            <person name="Krizsan K."/>
            <person name="Balestrini R."/>
            <person name="Da Silva C."/>
            <person name="Montanini B."/>
            <person name="Hainaut M."/>
            <person name="Levati E."/>
            <person name="Barry K.W."/>
            <person name="Belfiori B."/>
            <person name="Cichocki N."/>
            <person name="Clum A."/>
            <person name="Dockter R.B."/>
            <person name="Fauchery L."/>
            <person name="Guy J."/>
            <person name="Iotti M."/>
            <person name="Le Tacon F."/>
            <person name="Lindquist E.A."/>
            <person name="Lipzen A."/>
            <person name="Malagnac F."/>
            <person name="Mello A."/>
            <person name="Molinier V."/>
            <person name="Miyauchi S."/>
            <person name="Poulain J."/>
            <person name="Riccioni C."/>
            <person name="Rubini A."/>
            <person name="Sitrit Y."/>
            <person name="Splivallo R."/>
            <person name="Traeger S."/>
            <person name="Wang M."/>
            <person name="Zifcakova L."/>
            <person name="Wipf D."/>
            <person name="Zambonelli A."/>
            <person name="Paolocci F."/>
            <person name="Nowrousian M."/>
            <person name="Ottonello S."/>
            <person name="Baldrian P."/>
            <person name="Spatafora J.W."/>
            <person name="Henrissat B."/>
            <person name="Nagy L.G."/>
            <person name="Aury J.M."/>
            <person name="Wincker P."/>
            <person name="Grigoriev I.V."/>
            <person name="Bonfante P."/>
            <person name="Martin F.M."/>
        </authorList>
    </citation>
    <scope>NUCLEOTIDE SEQUENCE [LARGE SCALE GENOMIC DNA]</scope>
    <source>
        <strain evidence="1 2">120613-1</strain>
    </source>
</reference>
<dbReference type="Proteomes" id="UP000276215">
    <property type="component" value="Unassembled WGS sequence"/>
</dbReference>
<dbReference type="OrthoDB" id="9996331at2759"/>
<name>A0A3N4J762_9PEZI</name>
<sequence>MAPILCSYAHKPIPSKHLSEWTRERMYELHERCMPWREISNYLNIRLTTVHDIVVAGDQEGKERKGRGRYPKTFKAQNDAMVEEDFKNCNTTDKDIAKKIAPEVSEKTIKCRVAEKNLKKWIAKERLYIDESLAQKRLE</sequence>
<accession>A0A3N4J762</accession>
<dbReference type="SUPFAM" id="SSF46689">
    <property type="entry name" value="Homeodomain-like"/>
    <property type="match status" value="1"/>
</dbReference>
<keyword evidence="2" id="KW-1185">Reference proteome</keyword>
<dbReference type="EMBL" id="ML120443">
    <property type="protein sequence ID" value="RPA94036.1"/>
    <property type="molecule type" value="Genomic_DNA"/>
</dbReference>
<proteinExistence type="predicted"/>
<gene>
    <name evidence="1" type="ORF">L873DRAFT_1793195</name>
</gene>